<dbReference type="InterPro" id="IPR011344">
    <property type="entry name" value="ssDNA-bd"/>
</dbReference>
<dbReference type="InterPro" id="IPR000424">
    <property type="entry name" value="Primosome_PriB/ssb"/>
</dbReference>
<dbReference type="NCBIfam" id="TIGR00621">
    <property type="entry name" value="ssb"/>
    <property type="match status" value="1"/>
</dbReference>
<evidence type="ECO:0000256" key="3">
    <source>
        <dbReference type="SAM" id="MobiDB-lite"/>
    </source>
</evidence>
<reference evidence="4 5" key="1">
    <citation type="submission" date="2020-06" db="EMBL/GenBank/DDBJ databases">
        <authorList>
            <person name="Persinger R.D."/>
            <person name="Temple L."/>
        </authorList>
    </citation>
    <scope>NUCLEOTIDE SEQUENCE [LARGE SCALE GENOMIC DNA]</scope>
</reference>
<protein>
    <submittedName>
        <fullName evidence="4">SsDNA binding protein</fullName>
    </submittedName>
</protein>
<feature type="compositionally biased region" description="Low complexity" evidence="3">
    <location>
        <begin position="141"/>
        <end position="160"/>
    </location>
</feature>
<dbReference type="GeneID" id="63642543"/>
<feature type="region of interest" description="Disordered" evidence="3">
    <location>
        <begin position="133"/>
        <end position="178"/>
    </location>
</feature>
<dbReference type="CDD" id="cd04496">
    <property type="entry name" value="SSB_OBF"/>
    <property type="match status" value="1"/>
</dbReference>
<dbReference type="RefSeq" id="YP_010038071.1">
    <property type="nucleotide sequence ID" value="NC_054149.1"/>
</dbReference>
<dbReference type="Pfam" id="PF00436">
    <property type="entry name" value="SSB"/>
    <property type="match status" value="1"/>
</dbReference>
<dbReference type="KEGG" id="vg:63642543"/>
<evidence type="ECO:0000256" key="2">
    <source>
        <dbReference type="PROSITE-ProRule" id="PRU00252"/>
    </source>
</evidence>
<dbReference type="GO" id="GO:0006260">
    <property type="term" value="P:DNA replication"/>
    <property type="evidence" value="ECO:0007669"/>
    <property type="project" value="InterPro"/>
</dbReference>
<keyword evidence="1 2" id="KW-0238">DNA-binding</keyword>
<sequence length="178" mass="19712">MKCACAHVGATDFKPCGRCELAATTEIIEMLLNGLARLGRDAELRRTQSGEAVSNLSLAYNYGMKDQQTGNRPAQWVEAALWGRQAEALQQYLLKGTQVVVALRDVHLETFQRQDGSSGTKLVGTVLQLELAGSRQDSGEQQQQQQRPPQQQRPQQAPQQRPAPPAQDYDSFDDDTPF</sequence>
<evidence type="ECO:0000256" key="1">
    <source>
        <dbReference type="ARBA" id="ARBA00023125"/>
    </source>
</evidence>
<dbReference type="InterPro" id="IPR012340">
    <property type="entry name" value="NA-bd_OB-fold"/>
</dbReference>
<dbReference type="EMBL" id="MT613935">
    <property type="protein sequence ID" value="QMP19192.1"/>
    <property type="molecule type" value="Genomic_DNA"/>
</dbReference>
<dbReference type="Gene3D" id="2.40.50.140">
    <property type="entry name" value="Nucleic acid-binding proteins"/>
    <property type="match status" value="1"/>
</dbReference>
<evidence type="ECO:0000313" key="5">
    <source>
        <dbReference type="Proteomes" id="UP000514744"/>
    </source>
</evidence>
<name>A0A7D7F5B9_9CAUD</name>
<proteinExistence type="predicted"/>
<organism evidence="4 5">
    <name type="scientific">Pseudomonas phage Persinger</name>
    <dbReference type="NCBI Taxonomy" id="2749430"/>
    <lineage>
        <taxon>Viruses</taxon>
        <taxon>Duplodnaviria</taxon>
        <taxon>Heunggongvirae</taxon>
        <taxon>Uroviricota</taxon>
        <taxon>Caudoviricetes</taxon>
        <taxon>Harrisonburgvirus</taxon>
        <taxon>Harrisonburgvirus persinger</taxon>
    </lineage>
</organism>
<evidence type="ECO:0000313" key="4">
    <source>
        <dbReference type="EMBL" id="QMP19192.1"/>
    </source>
</evidence>
<keyword evidence="5" id="KW-1185">Reference proteome</keyword>
<dbReference type="Proteomes" id="UP000514744">
    <property type="component" value="Segment"/>
</dbReference>
<dbReference type="GO" id="GO:0003697">
    <property type="term" value="F:single-stranded DNA binding"/>
    <property type="evidence" value="ECO:0007669"/>
    <property type="project" value="InterPro"/>
</dbReference>
<dbReference type="SUPFAM" id="SSF50249">
    <property type="entry name" value="Nucleic acid-binding proteins"/>
    <property type="match status" value="1"/>
</dbReference>
<dbReference type="PROSITE" id="PS50935">
    <property type="entry name" value="SSB"/>
    <property type="match status" value="1"/>
</dbReference>
<accession>A0A7D7F5B9</accession>